<reference evidence="2" key="1">
    <citation type="submission" date="2020-10" db="EMBL/GenBank/DDBJ databases">
        <authorList>
            <person name="Gilroy R."/>
        </authorList>
    </citation>
    <scope>NUCLEOTIDE SEQUENCE</scope>
    <source>
        <strain evidence="2">USAMLcec3-3695</strain>
    </source>
</reference>
<dbReference type="GO" id="GO:0004190">
    <property type="term" value="F:aspartic-type endopeptidase activity"/>
    <property type="evidence" value="ECO:0007669"/>
    <property type="project" value="InterPro"/>
</dbReference>
<feature type="transmembrane region" description="Helical" evidence="1">
    <location>
        <begin position="123"/>
        <end position="140"/>
    </location>
</feature>
<evidence type="ECO:0000256" key="1">
    <source>
        <dbReference type="SAM" id="Phobius"/>
    </source>
</evidence>
<evidence type="ECO:0000313" key="2">
    <source>
        <dbReference type="EMBL" id="HIU57774.1"/>
    </source>
</evidence>
<feature type="transmembrane region" description="Helical" evidence="1">
    <location>
        <begin position="6"/>
        <end position="24"/>
    </location>
</feature>
<sequence>MTVYADELFAVNFVSNILLFYAYSLLRGIKPRRIRVLAAAAVGGLYAVIETVFGLHEVIRIPVLACMIAAAFGRSGFIVNLSGVMFVSVCAEGLTAAVLSFAGADARLAAGRMTLFASEPVSAAAYLAAYPIMLLCGAAIRRAGRRRRVVIEYGGRRTELFAMYDSGNLLRYKGLPVIVIGREATAELFECDYSELLLRAPDILRCNTVGGGGMLPVFIPENCVVDGSRRDAAVAVADRGFRGFGGITGDM</sequence>
<feature type="transmembrane region" description="Helical" evidence="1">
    <location>
        <begin position="84"/>
        <end position="103"/>
    </location>
</feature>
<keyword evidence="1" id="KW-0812">Transmembrane</keyword>
<comment type="caution">
    <text evidence="2">The sequence shown here is derived from an EMBL/GenBank/DDBJ whole genome shotgun (WGS) entry which is preliminary data.</text>
</comment>
<gene>
    <name evidence="2" type="ORF">IAA61_08205</name>
</gene>
<protein>
    <submittedName>
        <fullName evidence="2">Sigma-E processing peptidase SpoIIGA</fullName>
    </submittedName>
</protein>
<accession>A0A9D1MCN2</accession>
<dbReference type="Proteomes" id="UP000824109">
    <property type="component" value="Unassembled WGS sequence"/>
</dbReference>
<dbReference type="EMBL" id="DVNB01000085">
    <property type="protein sequence ID" value="HIU57774.1"/>
    <property type="molecule type" value="Genomic_DNA"/>
</dbReference>
<evidence type="ECO:0000313" key="3">
    <source>
        <dbReference type="Proteomes" id="UP000824109"/>
    </source>
</evidence>
<keyword evidence="1" id="KW-0472">Membrane</keyword>
<dbReference type="GO" id="GO:0006508">
    <property type="term" value="P:proteolysis"/>
    <property type="evidence" value="ECO:0007669"/>
    <property type="project" value="InterPro"/>
</dbReference>
<dbReference type="Pfam" id="PF03419">
    <property type="entry name" value="Peptidase_U4"/>
    <property type="match status" value="1"/>
</dbReference>
<keyword evidence="1" id="KW-1133">Transmembrane helix</keyword>
<dbReference type="AlphaFoldDB" id="A0A9D1MCN2"/>
<name>A0A9D1MCN2_9FIRM</name>
<dbReference type="InterPro" id="IPR005081">
    <property type="entry name" value="SpoIIGA"/>
</dbReference>
<feature type="transmembrane region" description="Helical" evidence="1">
    <location>
        <begin position="36"/>
        <end position="53"/>
    </location>
</feature>
<proteinExistence type="predicted"/>
<dbReference type="GO" id="GO:0030436">
    <property type="term" value="P:asexual sporulation"/>
    <property type="evidence" value="ECO:0007669"/>
    <property type="project" value="InterPro"/>
</dbReference>
<organism evidence="2 3">
    <name type="scientific">Candidatus Ornithomonoglobus merdipullorum</name>
    <dbReference type="NCBI Taxonomy" id="2840895"/>
    <lineage>
        <taxon>Bacteria</taxon>
        <taxon>Bacillati</taxon>
        <taxon>Bacillota</taxon>
        <taxon>Clostridia</taxon>
        <taxon>Candidatus Ornithomonoglobus</taxon>
    </lineage>
</organism>
<reference evidence="2" key="2">
    <citation type="journal article" date="2021" name="PeerJ">
        <title>Extensive microbial diversity within the chicken gut microbiome revealed by metagenomics and culture.</title>
        <authorList>
            <person name="Gilroy R."/>
            <person name="Ravi A."/>
            <person name="Getino M."/>
            <person name="Pursley I."/>
            <person name="Horton D.L."/>
            <person name="Alikhan N.F."/>
            <person name="Baker D."/>
            <person name="Gharbi K."/>
            <person name="Hall N."/>
            <person name="Watson M."/>
            <person name="Adriaenssens E.M."/>
            <person name="Foster-Nyarko E."/>
            <person name="Jarju S."/>
            <person name="Secka A."/>
            <person name="Antonio M."/>
            <person name="Oren A."/>
            <person name="Chaudhuri R.R."/>
            <person name="La Ragione R."/>
            <person name="Hildebrand F."/>
            <person name="Pallen M.J."/>
        </authorList>
    </citation>
    <scope>NUCLEOTIDE SEQUENCE</scope>
    <source>
        <strain evidence="2">USAMLcec3-3695</strain>
    </source>
</reference>